<organism evidence="2 3">
    <name type="scientific">Thalassiosira pseudonana</name>
    <name type="common">Marine diatom</name>
    <name type="synonym">Cyclotella nana</name>
    <dbReference type="NCBI Taxonomy" id="35128"/>
    <lineage>
        <taxon>Eukaryota</taxon>
        <taxon>Sar</taxon>
        <taxon>Stramenopiles</taxon>
        <taxon>Ochrophyta</taxon>
        <taxon>Bacillariophyta</taxon>
        <taxon>Coscinodiscophyceae</taxon>
        <taxon>Thalassiosirophycidae</taxon>
        <taxon>Thalassiosirales</taxon>
        <taxon>Thalassiosiraceae</taxon>
        <taxon>Thalassiosira</taxon>
    </lineage>
</organism>
<dbReference type="GeneID" id="7446806"/>
<reference evidence="2 3" key="1">
    <citation type="journal article" date="2004" name="Science">
        <title>The genome of the diatom Thalassiosira pseudonana: ecology, evolution, and metabolism.</title>
        <authorList>
            <person name="Armbrust E.V."/>
            <person name="Berges J.A."/>
            <person name="Bowler C."/>
            <person name="Green B.R."/>
            <person name="Martinez D."/>
            <person name="Putnam N.H."/>
            <person name="Zhou S."/>
            <person name="Allen A.E."/>
            <person name="Apt K.E."/>
            <person name="Bechner M."/>
            <person name="Brzezinski M.A."/>
            <person name="Chaal B.K."/>
            <person name="Chiovitti A."/>
            <person name="Davis A.K."/>
            <person name="Demarest M.S."/>
            <person name="Detter J.C."/>
            <person name="Glavina T."/>
            <person name="Goodstein D."/>
            <person name="Hadi M.Z."/>
            <person name="Hellsten U."/>
            <person name="Hildebrand M."/>
            <person name="Jenkins B.D."/>
            <person name="Jurka J."/>
            <person name="Kapitonov V.V."/>
            <person name="Kroger N."/>
            <person name="Lau W.W."/>
            <person name="Lane T.W."/>
            <person name="Larimer F.W."/>
            <person name="Lippmeier J.C."/>
            <person name="Lucas S."/>
            <person name="Medina M."/>
            <person name="Montsant A."/>
            <person name="Obornik M."/>
            <person name="Parker M.S."/>
            <person name="Palenik B."/>
            <person name="Pazour G.J."/>
            <person name="Richardson P.M."/>
            <person name="Rynearson T.A."/>
            <person name="Saito M.A."/>
            <person name="Schwartz D.C."/>
            <person name="Thamatrakoln K."/>
            <person name="Valentin K."/>
            <person name="Vardi A."/>
            <person name="Wilkerson F.P."/>
            <person name="Rokhsar D.S."/>
        </authorList>
    </citation>
    <scope>NUCLEOTIDE SEQUENCE [LARGE SCALE GENOMIC DNA]</scope>
    <source>
        <strain evidence="2 3">CCMP1335</strain>
    </source>
</reference>
<gene>
    <name evidence="2" type="ORF">THAPSDRAFT_20598</name>
</gene>
<dbReference type="HOGENOM" id="CLU_384768_0_0_1"/>
<dbReference type="EMBL" id="CM000638">
    <property type="protein sequence ID" value="EED95623.1"/>
    <property type="molecule type" value="Genomic_DNA"/>
</dbReference>
<dbReference type="InParanoid" id="B8BSY4"/>
<feature type="region of interest" description="Disordered" evidence="1">
    <location>
        <begin position="206"/>
        <end position="252"/>
    </location>
</feature>
<dbReference type="PaxDb" id="35128-Thaps20598"/>
<feature type="compositionally biased region" description="Low complexity" evidence="1">
    <location>
        <begin position="241"/>
        <end position="252"/>
    </location>
</feature>
<dbReference type="PANTHER" id="PTHR34127">
    <property type="entry name" value="OS04G0405600 PROTEIN"/>
    <property type="match status" value="1"/>
</dbReference>
<dbReference type="STRING" id="35128.B8BSY4"/>
<dbReference type="Proteomes" id="UP000001449">
    <property type="component" value="Chromosome 1"/>
</dbReference>
<dbReference type="PANTHER" id="PTHR34127:SF1">
    <property type="entry name" value="OS04G0405600 PROTEIN"/>
    <property type="match status" value="1"/>
</dbReference>
<feature type="compositionally biased region" description="Low complexity" evidence="1">
    <location>
        <begin position="219"/>
        <end position="233"/>
    </location>
</feature>
<name>B8BSY4_THAPS</name>
<evidence type="ECO:0000313" key="3">
    <source>
        <dbReference type="Proteomes" id="UP000001449"/>
    </source>
</evidence>
<dbReference type="RefSeq" id="XP_002285982.1">
    <property type="nucleotide sequence ID" value="XM_002285946.1"/>
</dbReference>
<dbReference type="AlphaFoldDB" id="B8BSY4"/>
<proteinExistence type="predicted"/>
<evidence type="ECO:0000313" key="2">
    <source>
        <dbReference type="EMBL" id="EED95623.1"/>
    </source>
</evidence>
<feature type="region of interest" description="Disordered" evidence="1">
    <location>
        <begin position="491"/>
        <end position="529"/>
    </location>
</feature>
<protein>
    <submittedName>
        <fullName evidence="2">Uncharacterized protein</fullName>
    </submittedName>
</protein>
<evidence type="ECO:0000256" key="1">
    <source>
        <dbReference type="SAM" id="MobiDB-lite"/>
    </source>
</evidence>
<keyword evidence="3" id="KW-1185">Reference proteome</keyword>
<feature type="region of interest" description="Disordered" evidence="1">
    <location>
        <begin position="117"/>
        <end position="136"/>
    </location>
</feature>
<sequence>MALLSTAFTTSAFNVGLVQRSHHDHQSSSIALLKSRDQITNRNTLLRLRSDSIAKYYPRSYVLFPSIDMSDDGSSVDTAADINASDDSKVDEEGTDVFATREGTADSTAEVDVTLKSDTDEANEQETRATTADTTNELQKRYEEAMKRREMRRRQVVKPVLEREVVRVQDYNLQTDRTEVSDETTGDIDVAATVETTTVEPRVKVKVDSAPSSRKRTSSRSQQRVRQSKRCSSIEYQDTIYDGSSPSTDDPYDDYYNVYDGERYDNERPSTRNKPRYEWETYKSTSILFPPPSSTSKNGVPCRPKAIIHFVGGTFFGSYPRKFYGSLLEDIACKCEAVVIATPIPLVLPGKGLMNRLEKWIFDDEDDSERRSRKNAKESSNPLDHLHLAEAVQKDFNNAYRDVILDEYCADYGSGEEVEDFMRNVPIVGIGHSLGARIQAISCSHPQVSKRYLSMGKGRRLIRSGRDGMIYLGFANWGASSSIPGIETLERSARKRNDETRPLRREGAGRRDDVWGDRNARSQRRGERRYSQYDRYSGYDVDEDLDLVDVFSDVVNGVAKGAKQIGAALTPDADDLEFRPKPNELWEDLSSSDGYYSTCCQNTLVIQFDEDPIDQGSRLARTLLNAYKNETNAADDVDTKEPLHDVKFARLQGGHLTPVSFQDGIAKILPKSALGIITSSSDYILQQLGDERSGKSSQRQRQELEDVADTVASYIRDAL</sequence>
<accession>B8BSY4</accession>
<dbReference type="KEGG" id="tps:THAPSDRAFT_20598"/>
<dbReference type="eggNOG" id="ENOG502R0ZI">
    <property type="taxonomic scope" value="Eukaryota"/>
</dbReference>
<reference evidence="2 3" key="2">
    <citation type="journal article" date="2008" name="Nature">
        <title>The Phaeodactylum genome reveals the evolutionary history of diatom genomes.</title>
        <authorList>
            <person name="Bowler C."/>
            <person name="Allen A.E."/>
            <person name="Badger J.H."/>
            <person name="Grimwood J."/>
            <person name="Jabbari K."/>
            <person name="Kuo A."/>
            <person name="Maheswari U."/>
            <person name="Martens C."/>
            <person name="Maumus F."/>
            <person name="Otillar R.P."/>
            <person name="Rayko E."/>
            <person name="Salamov A."/>
            <person name="Vandepoele K."/>
            <person name="Beszteri B."/>
            <person name="Gruber A."/>
            <person name="Heijde M."/>
            <person name="Katinka M."/>
            <person name="Mock T."/>
            <person name="Valentin K."/>
            <person name="Verret F."/>
            <person name="Berges J.A."/>
            <person name="Brownlee C."/>
            <person name="Cadoret J.P."/>
            <person name="Chiovitti A."/>
            <person name="Choi C.J."/>
            <person name="Coesel S."/>
            <person name="De Martino A."/>
            <person name="Detter J.C."/>
            <person name="Durkin C."/>
            <person name="Falciatore A."/>
            <person name="Fournet J."/>
            <person name="Haruta M."/>
            <person name="Huysman M.J."/>
            <person name="Jenkins B.D."/>
            <person name="Jiroutova K."/>
            <person name="Jorgensen R.E."/>
            <person name="Joubert Y."/>
            <person name="Kaplan A."/>
            <person name="Kroger N."/>
            <person name="Kroth P.G."/>
            <person name="La Roche J."/>
            <person name="Lindquist E."/>
            <person name="Lommer M."/>
            <person name="Martin-Jezequel V."/>
            <person name="Lopez P.J."/>
            <person name="Lucas S."/>
            <person name="Mangogna M."/>
            <person name="McGinnis K."/>
            <person name="Medlin L.K."/>
            <person name="Montsant A."/>
            <person name="Oudot-Le Secq M.P."/>
            <person name="Napoli C."/>
            <person name="Obornik M."/>
            <person name="Parker M.S."/>
            <person name="Petit J.L."/>
            <person name="Porcel B.M."/>
            <person name="Poulsen N."/>
            <person name="Robison M."/>
            <person name="Rychlewski L."/>
            <person name="Rynearson T.A."/>
            <person name="Schmutz J."/>
            <person name="Shapiro H."/>
            <person name="Siaut M."/>
            <person name="Stanley M."/>
            <person name="Sussman M.R."/>
            <person name="Taylor A.R."/>
            <person name="Vardi A."/>
            <person name="von Dassow P."/>
            <person name="Vyverman W."/>
            <person name="Willis A."/>
            <person name="Wyrwicz L.S."/>
            <person name="Rokhsar D.S."/>
            <person name="Weissenbach J."/>
            <person name="Armbrust E.V."/>
            <person name="Green B.R."/>
            <person name="Van de Peer Y."/>
            <person name="Grigoriev I.V."/>
        </authorList>
    </citation>
    <scope>NUCLEOTIDE SEQUENCE [LARGE SCALE GENOMIC DNA]</scope>
    <source>
        <strain evidence="2 3">CCMP1335</strain>
    </source>
</reference>
<dbReference type="ESTHER" id="thaps-b8bsy4">
    <property type="family name" value="Duf_1350"/>
</dbReference>
<dbReference type="InterPro" id="IPR010765">
    <property type="entry name" value="DUF1350"/>
</dbReference>